<evidence type="ECO:0000256" key="2">
    <source>
        <dbReference type="ARBA" id="ARBA00022448"/>
    </source>
</evidence>
<evidence type="ECO:0000256" key="5">
    <source>
        <dbReference type="ARBA" id="ARBA00022692"/>
    </source>
</evidence>
<keyword evidence="16" id="KW-0675">Receptor</keyword>
<proteinExistence type="inferred from homology"/>
<keyword evidence="6" id="KW-0408">Iron</keyword>
<evidence type="ECO:0000256" key="9">
    <source>
        <dbReference type="ARBA" id="ARBA00023136"/>
    </source>
</evidence>
<protein>
    <submittedName>
        <fullName evidence="16">TonB-dependent receptor</fullName>
    </submittedName>
</protein>
<comment type="similarity">
    <text evidence="11 12">Belongs to the TonB-dependent receptor family.</text>
</comment>
<dbReference type="InterPro" id="IPR000531">
    <property type="entry name" value="Beta-barrel_TonB"/>
</dbReference>
<dbReference type="Pfam" id="PF00593">
    <property type="entry name" value="TonB_dep_Rec_b-barrel"/>
    <property type="match status" value="1"/>
</dbReference>
<comment type="caution">
    <text evidence="16">The sequence shown here is derived from an EMBL/GenBank/DDBJ whole genome shotgun (WGS) entry which is preliminary data.</text>
</comment>
<comment type="subcellular location">
    <subcellularLocation>
        <location evidence="1 11">Cell outer membrane</location>
        <topology evidence="1 11">Multi-pass membrane protein</topology>
    </subcellularLocation>
</comment>
<keyword evidence="8 12" id="KW-0798">TonB box</keyword>
<evidence type="ECO:0000259" key="14">
    <source>
        <dbReference type="Pfam" id="PF00593"/>
    </source>
</evidence>
<dbReference type="Gene3D" id="2.40.170.20">
    <property type="entry name" value="TonB-dependent receptor, beta-barrel domain"/>
    <property type="match status" value="1"/>
</dbReference>
<evidence type="ECO:0000256" key="12">
    <source>
        <dbReference type="RuleBase" id="RU003357"/>
    </source>
</evidence>
<evidence type="ECO:0000256" key="11">
    <source>
        <dbReference type="PROSITE-ProRule" id="PRU01360"/>
    </source>
</evidence>
<evidence type="ECO:0000256" key="13">
    <source>
        <dbReference type="SAM" id="SignalP"/>
    </source>
</evidence>
<dbReference type="InterPro" id="IPR012910">
    <property type="entry name" value="Plug_dom"/>
</dbReference>
<feature type="domain" description="TonB-dependent receptor plug" evidence="15">
    <location>
        <begin position="51"/>
        <end position="162"/>
    </location>
</feature>
<feature type="signal peptide" evidence="13">
    <location>
        <begin position="1"/>
        <end position="27"/>
    </location>
</feature>
<keyword evidence="9 11" id="KW-0472">Membrane</keyword>
<keyword evidence="2 11" id="KW-0813">Transport</keyword>
<keyword evidence="4" id="KW-0410">Iron transport</keyword>
<evidence type="ECO:0000313" key="17">
    <source>
        <dbReference type="Proteomes" id="UP000466966"/>
    </source>
</evidence>
<dbReference type="GO" id="GO:0006826">
    <property type="term" value="P:iron ion transport"/>
    <property type="evidence" value="ECO:0007669"/>
    <property type="project" value="UniProtKB-KW"/>
</dbReference>
<dbReference type="AlphaFoldDB" id="A0A844YVE3"/>
<dbReference type="Proteomes" id="UP000466966">
    <property type="component" value="Unassembled WGS sequence"/>
</dbReference>
<dbReference type="OrthoDB" id="9760333at2"/>
<evidence type="ECO:0000256" key="8">
    <source>
        <dbReference type="ARBA" id="ARBA00023077"/>
    </source>
</evidence>
<accession>A0A844YVE3</accession>
<dbReference type="Pfam" id="PF07715">
    <property type="entry name" value="Plug"/>
    <property type="match status" value="1"/>
</dbReference>
<evidence type="ECO:0000256" key="7">
    <source>
        <dbReference type="ARBA" id="ARBA00023065"/>
    </source>
</evidence>
<evidence type="ECO:0000259" key="15">
    <source>
        <dbReference type="Pfam" id="PF07715"/>
    </source>
</evidence>
<organism evidence="16 17">
    <name type="scientific">Alteraurantiacibacter buctensis</name>
    <dbReference type="NCBI Taxonomy" id="1503981"/>
    <lineage>
        <taxon>Bacteria</taxon>
        <taxon>Pseudomonadati</taxon>
        <taxon>Pseudomonadota</taxon>
        <taxon>Alphaproteobacteria</taxon>
        <taxon>Sphingomonadales</taxon>
        <taxon>Erythrobacteraceae</taxon>
        <taxon>Alteraurantiacibacter</taxon>
    </lineage>
</organism>
<dbReference type="GO" id="GO:0009279">
    <property type="term" value="C:cell outer membrane"/>
    <property type="evidence" value="ECO:0007669"/>
    <property type="project" value="UniProtKB-SubCell"/>
</dbReference>
<evidence type="ECO:0000256" key="10">
    <source>
        <dbReference type="ARBA" id="ARBA00023237"/>
    </source>
</evidence>
<reference evidence="16 17" key="1">
    <citation type="submission" date="2019-12" db="EMBL/GenBank/DDBJ databases">
        <title>Genomic-based taxomic classification of the family Erythrobacteraceae.</title>
        <authorList>
            <person name="Xu L."/>
        </authorList>
    </citation>
    <scope>NUCLEOTIDE SEQUENCE [LARGE SCALE GENOMIC DNA]</scope>
    <source>
        <strain evidence="16 17">M0322</strain>
    </source>
</reference>
<name>A0A844YVE3_9SPHN</name>
<dbReference type="InterPro" id="IPR039426">
    <property type="entry name" value="TonB-dep_rcpt-like"/>
</dbReference>
<sequence>MAAGRTGRALGGLLLGSTILAGVPALAQDAATTEAEDDVIVVTSQRREQDLQDVPLSVQVLGTEQMDNLQVSDFEDYVKFLPSVSTTNFGGPFNQLVYMRGVASGGDGNHSGPMPSVGTYLDEQPITTAQGNLNVHLYDIARVESLAGPQGTLYGASSQAGTIRIITNKPDTSGFDMSLDGELNTVAHGAEGGSLEGMINLPLNDMAALRVVGWYVQDAGYIDNVRVRRVYPTSGAADDNGFLAEDNFNNVETYGARAALGIDLDDNWTVTPAVMAQHQRANGSFAWNPRLGDLNTAVYRDNYGVDEWYQASLAVEGKIGNFDLVYSGAYLDRAIDSLNDYSDYSYFYDTEAGYGTYFVGDCPANDYSCDPINPSQYIRGRDRFTKLSQELRLSTDIGDRLRFTGGAFFQRQTHNIEQAYTIDNLAQFLGVTGWDDTIWLTKQERVDRDFAVFGQAEFDLTDDLTLTGGARYFRYNNTLVGFFGYSTGNAFSSGEKQCFAGPVVEGSPCTNLGSVSGGVVNPARSKDDGYIHRLNLTWNATPDNMFYATWSRGFRPGGSNRRGGFAYGADFLTNYEVGMKHTLADGMVRWNTAVFQQDWNNFQFAILGPNGLTEIRNAAQARIRGIESDVTIMPGDGLTIGVGGTYLDAKLSANYCGTTDAQGVPITNCGAPLAARGTQLPASPDFKGNVVARYEFETDLDLLGHIQLAGVYQTGIRTELQDADDALIGRQAGYGTIDFAAGVESEEDGWNLEFYITNLLDERGTNYQYTQCFISVCANPTTGIVYQVPNQPATMGIKFGWEY</sequence>
<evidence type="ECO:0000256" key="3">
    <source>
        <dbReference type="ARBA" id="ARBA00022452"/>
    </source>
</evidence>
<evidence type="ECO:0000256" key="4">
    <source>
        <dbReference type="ARBA" id="ARBA00022496"/>
    </source>
</evidence>
<dbReference type="PANTHER" id="PTHR32552:SF81">
    <property type="entry name" value="TONB-DEPENDENT OUTER MEMBRANE RECEPTOR"/>
    <property type="match status" value="1"/>
</dbReference>
<dbReference type="PROSITE" id="PS52016">
    <property type="entry name" value="TONB_DEPENDENT_REC_3"/>
    <property type="match status" value="1"/>
</dbReference>
<dbReference type="SUPFAM" id="SSF56935">
    <property type="entry name" value="Porins"/>
    <property type="match status" value="1"/>
</dbReference>
<keyword evidence="7" id="KW-0406">Ion transport</keyword>
<keyword evidence="13" id="KW-0732">Signal</keyword>
<feature type="chain" id="PRO_5032336415" evidence="13">
    <location>
        <begin position="28"/>
        <end position="803"/>
    </location>
</feature>
<feature type="domain" description="TonB-dependent receptor-like beta-barrel" evidence="14">
    <location>
        <begin position="286"/>
        <end position="759"/>
    </location>
</feature>
<keyword evidence="10 11" id="KW-0998">Cell outer membrane</keyword>
<evidence type="ECO:0000313" key="16">
    <source>
        <dbReference type="EMBL" id="MXO71112.1"/>
    </source>
</evidence>
<evidence type="ECO:0000256" key="6">
    <source>
        <dbReference type="ARBA" id="ARBA00023004"/>
    </source>
</evidence>
<evidence type="ECO:0000256" key="1">
    <source>
        <dbReference type="ARBA" id="ARBA00004571"/>
    </source>
</evidence>
<dbReference type="EMBL" id="WTYV01000002">
    <property type="protein sequence ID" value="MXO71112.1"/>
    <property type="molecule type" value="Genomic_DNA"/>
</dbReference>
<keyword evidence="5 11" id="KW-0812">Transmembrane</keyword>
<keyword evidence="17" id="KW-1185">Reference proteome</keyword>
<dbReference type="PANTHER" id="PTHR32552">
    <property type="entry name" value="FERRICHROME IRON RECEPTOR-RELATED"/>
    <property type="match status" value="1"/>
</dbReference>
<gene>
    <name evidence="16" type="ORF">GRI99_05605</name>
</gene>
<dbReference type="InterPro" id="IPR036942">
    <property type="entry name" value="Beta-barrel_TonB_sf"/>
</dbReference>
<keyword evidence="3 11" id="KW-1134">Transmembrane beta strand</keyword>